<gene>
    <name evidence="2" type="ORF">PCASD_13477</name>
</gene>
<dbReference type="AlphaFoldDB" id="A0A2N5TER7"/>
<feature type="region of interest" description="Disordered" evidence="1">
    <location>
        <begin position="97"/>
        <end position="121"/>
    </location>
</feature>
<sequence length="137" mass="14822">MANSKPLNNRRGFRDPKAAVHRLTPIAQVHRARIESGQSLSGNNPFQRPTGCTLQIKADAPPAPDPTKNKARSAEIKDNVQEQPDYQARIGNGAIGSLSTNWHRTNHTTTTAAATTPATPDTSDIAELHAQRINKNA</sequence>
<evidence type="ECO:0000313" key="3">
    <source>
        <dbReference type="Proteomes" id="UP000235392"/>
    </source>
</evidence>
<feature type="compositionally biased region" description="Polar residues" evidence="1">
    <location>
        <begin position="36"/>
        <end position="53"/>
    </location>
</feature>
<feature type="region of interest" description="Disordered" evidence="1">
    <location>
        <begin position="1"/>
        <end position="21"/>
    </location>
</feature>
<comment type="caution">
    <text evidence="2">The sequence shown here is derived from an EMBL/GenBank/DDBJ whole genome shotgun (WGS) entry which is preliminary data.</text>
</comment>
<protein>
    <submittedName>
        <fullName evidence="2">Uncharacterized protein</fullName>
    </submittedName>
</protein>
<accession>A0A2N5TER7</accession>
<evidence type="ECO:0000313" key="2">
    <source>
        <dbReference type="EMBL" id="PLW23898.1"/>
    </source>
</evidence>
<name>A0A2N5TER7_9BASI</name>
<feature type="region of interest" description="Disordered" evidence="1">
    <location>
        <begin position="36"/>
        <end position="73"/>
    </location>
</feature>
<dbReference type="Proteomes" id="UP000235392">
    <property type="component" value="Unassembled WGS sequence"/>
</dbReference>
<organism evidence="2 3">
    <name type="scientific">Puccinia coronata f. sp. avenae</name>
    <dbReference type="NCBI Taxonomy" id="200324"/>
    <lineage>
        <taxon>Eukaryota</taxon>
        <taxon>Fungi</taxon>
        <taxon>Dikarya</taxon>
        <taxon>Basidiomycota</taxon>
        <taxon>Pucciniomycotina</taxon>
        <taxon>Pucciniomycetes</taxon>
        <taxon>Pucciniales</taxon>
        <taxon>Pucciniaceae</taxon>
        <taxon>Puccinia</taxon>
    </lineage>
</organism>
<dbReference type="EMBL" id="PGCI01000621">
    <property type="protein sequence ID" value="PLW23898.1"/>
    <property type="molecule type" value="Genomic_DNA"/>
</dbReference>
<feature type="compositionally biased region" description="Low complexity" evidence="1">
    <location>
        <begin position="108"/>
        <end position="120"/>
    </location>
</feature>
<reference evidence="2 3" key="1">
    <citation type="submission" date="2017-11" db="EMBL/GenBank/DDBJ databases">
        <title>De novo assembly and phasing of dikaryotic genomes from two isolates of Puccinia coronata f. sp. avenae, the causal agent of oat crown rust.</title>
        <authorList>
            <person name="Miller M.E."/>
            <person name="Zhang Y."/>
            <person name="Omidvar V."/>
            <person name="Sperschneider J."/>
            <person name="Schwessinger B."/>
            <person name="Raley C."/>
            <person name="Palmer J.M."/>
            <person name="Garnica D."/>
            <person name="Upadhyaya N."/>
            <person name="Rathjen J."/>
            <person name="Taylor J.M."/>
            <person name="Park R.F."/>
            <person name="Dodds P.N."/>
            <person name="Hirsch C.D."/>
            <person name="Kianian S.F."/>
            <person name="Figueroa M."/>
        </authorList>
    </citation>
    <scope>NUCLEOTIDE SEQUENCE [LARGE SCALE GENOMIC DNA]</scope>
    <source>
        <strain evidence="2">12SD80</strain>
    </source>
</reference>
<proteinExistence type="predicted"/>
<evidence type="ECO:0000256" key="1">
    <source>
        <dbReference type="SAM" id="MobiDB-lite"/>
    </source>
</evidence>